<dbReference type="CDD" id="cd06557">
    <property type="entry name" value="KPHMT-like"/>
    <property type="match status" value="1"/>
</dbReference>
<dbReference type="EMBL" id="MEUI01000050">
    <property type="protein sequence ID" value="OGC32446.1"/>
    <property type="molecule type" value="Genomic_DNA"/>
</dbReference>
<dbReference type="Gene3D" id="3.20.20.60">
    <property type="entry name" value="Phosphoenolpyruvate-binding domains"/>
    <property type="match status" value="1"/>
</dbReference>
<evidence type="ECO:0000313" key="10">
    <source>
        <dbReference type="EMBL" id="OGC32446.1"/>
    </source>
</evidence>
<dbReference type="PANTHER" id="PTHR20881:SF0">
    <property type="entry name" value="3-METHYL-2-OXOBUTANOATE HYDROXYMETHYLTRANSFERASE"/>
    <property type="match status" value="1"/>
</dbReference>
<evidence type="ECO:0000256" key="9">
    <source>
        <dbReference type="PIRSR" id="PIRSR000388-3"/>
    </source>
</evidence>
<dbReference type="PANTHER" id="PTHR20881">
    <property type="entry name" value="3-METHYL-2-OXOBUTANOATE HYDROXYMETHYLTRANSFERASE"/>
    <property type="match status" value="1"/>
</dbReference>
<keyword evidence="4" id="KW-0566">Pantothenate biosynthesis</keyword>
<comment type="similarity">
    <text evidence="1">Belongs to the PanB family.</text>
</comment>
<evidence type="ECO:0000256" key="5">
    <source>
        <dbReference type="ARBA" id="ARBA00022679"/>
    </source>
</evidence>
<reference evidence="10 11" key="1">
    <citation type="journal article" date="2016" name="Nat. Commun.">
        <title>Thousands of microbial genomes shed light on interconnected biogeochemical processes in an aquifer system.</title>
        <authorList>
            <person name="Anantharaman K."/>
            <person name="Brown C.T."/>
            <person name="Hug L.A."/>
            <person name="Sharon I."/>
            <person name="Castelle C.J."/>
            <person name="Probst A.J."/>
            <person name="Thomas B.C."/>
            <person name="Singh A."/>
            <person name="Wilkins M.J."/>
            <person name="Karaoz U."/>
            <person name="Brodie E.L."/>
            <person name="Williams K.H."/>
            <person name="Hubbard S.S."/>
            <person name="Banfield J.F."/>
        </authorList>
    </citation>
    <scope>NUCLEOTIDE SEQUENCE [LARGE SCALE GENOMIC DNA]</scope>
</reference>
<proteinExistence type="inferred from homology"/>
<dbReference type="Pfam" id="PF02548">
    <property type="entry name" value="Pantoate_transf"/>
    <property type="match status" value="1"/>
</dbReference>
<evidence type="ECO:0000256" key="3">
    <source>
        <dbReference type="ARBA" id="ARBA00012618"/>
    </source>
</evidence>
<dbReference type="NCBIfam" id="NF001452">
    <property type="entry name" value="PRK00311.1"/>
    <property type="match status" value="1"/>
</dbReference>
<keyword evidence="9" id="KW-0460">Magnesium</keyword>
<feature type="active site" description="Proton acceptor" evidence="7">
    <location>
        <position position="183"/>
    </location>
</feature>
<feature type="binding site" evidence="8">
    <location>
        <position position="91"/>
    </location>
    <ligand>
        <name>3-methyl-2-oxobutanoate</name>
        <dbReference type="ChEBI" id="CHEBI:11851"/>
    </ligand>
</feature>
<dbReference type="GO" id="GO:0032259">
    <property type="term" value="P:methylation"/>
    <property type="evidence" value="ECO:0007669"/>
    <property type="project" value="UniProtKB-KW"/>
</dbReference>
<dbReference type="NCBIfam" id="TIGR00222">
    <property type="entry name" value="panB"/>
    <property type="match status" value="1"/>
</dbReference>
<evidence type="ECO:0000256" key="7">
    <source>
        <dbReference type="PIRSR" id="PIRSR000388-1"/>
    </source>
</evidence>
<dbReference type="PIRSF" id="PIRSF000388">
    <property type="entry name" value="Pantoate_hydroxy_MeTrfase"/>
    <property type="match status" value="1"/>
</dbReference>
<comment type="caution">
    <text evidence="10">The sequence shown here is derived from an EMBL/GenBank/DDBJ whole genome shotgun (WGS) entry which is preliminary data.</text>
</comment>
<feature type="binding site" evidence="9">
    <location>
        <position position="52"/>
    </location>
    <ligand>
        <name>Mg(2+)</name>
        <dbReference type="ChEBI" id="CHEBI:18420"/>
    </ligand>
</feature>
<feature type="binding site" evidence="9">
    <location>
        <position position="91"/>
    </location>
    <ligand>
        <name>Mg(2+)</name>
        <dbReference type="ChEBI" id="CHEBI:18420"/>
    </ligand>
</feature>
<dbReference type="InterPro" id="IPR003700">
    <property type="entry name" value="Pantoate_hydroxy_MeTrfase"/>
</dbReference>
<dbReference type="InterPro" id="IPR040442">
    <property type="entry name" value="Pyrv_kinase-like_dom_sf"/>
</dbReference>
<dbReference type="GO" id="GO:0000287">
    <property type="term" value="F:magnesium ion binding"/>
    <property type="evidence" value="ECO:0007669"/>
    <property type="project" value="TreeGrafter"/>
</dbReference>
<dbReference type="EC" id="2.1.2.11" evidence="3 6"/>
<evidence type="ECO:0000256" key="6">
    <source>
        <dbReference type="NCBIfam" id="TIGR00222"/>
    </source>
</evidence>
<accession>A0A1F4TID0</accession>
<sequence length="252" mass="26949">MEKVTINQIRDLARRQAGSRSKIRKISMLTAYDYPMAKIIDESGVDIVLVGDSVGNVVLGYENTLPVTMADMIHHTKAAAKGIKRALLVADMPNKAAETVKVAVENARLLQAAGAEAVKIEGINDLEAIKAIIDCGIPVMGHLGFLPQSIKKSCCGSKVQCSPEILAQAKQLEQAGVFALVLELVEPELAQKITETIGIPTIGIGSGSDCDGQVLVTYDLIGLSAWSPKFVKKKLNLGQEIKKAVAEWCVSL</sequence>
<keyword evidence="10" id="KW-0489">Methyltransferase</keyword>
<keyword evidence="9" id="KW-0479">Metal-binding</keyword>
<dbReference type="GO" id="GO:0008168">
    <property type="term" value="F:methyltransferase activity"/>
    <property type="evidence" value="ECO:0007669"/>
    <property type="project" value="UniProtKB-KW"/>
</dbReference>
<dbReference type="InterPro" id="IPR015813">
    <property type="entry name" value="Pyrv/PenolPyrv_kinase-like_dom"/>
</dbReference>
<dbReference type="AlphaFoldDB" id="A0A1F4TID0"/>
<name>A0A1F4TID0_UNCSA</name>
<comment type="subunit">
    <text evidence="2">Homodecamer; pentamer of dimers.</text>
</comment>
<keyword evidence="5 10" id="KW-0808">Transferase</keyword>
<dbReference type="GO" id="GO:0003864">
    <property type="term" value="F:3-methyl-2-oxobutanoate hydroxymethyltransferase activity"/>
    <property type="evidence" value="ECO:0007669"/>
    <property type="project" value="UniProtKB-UniRule"/>
</dbReference>
<dbReference type="Proteomes" id="UP000177309">
    <property type="component" value="Unassembled WGS sequence"/>
</dbReference>
<organism evidence="10 11">
    <name type="scientific">candidate division WOR-1 bacterium RIFOXYC2_FULL_41_25</name>
    <dbReference type="NCBI Taxonomy" id="1802586"/>
    <lineage>
        <taxon>Bacteria</taxon>
        <taxon>Bacillati</taxon>
        <taxon>Saganbacteria</taxon>
    </lineage>
</organism>
<dbReference type="GO" id="GO:0015940">
    <property type="term" value="P:pantothenate biosynthetic process"/>
    <property type="evidence" value="ECO:0007669"/>
    <property type="project" value="UniProtKB-UniRule"/>
</dbReference>
<feature type="binding site" evidence="8">
    <location>
        <position position="119"/>
    </location>
    <ligand>
        <name>3-methyl-2-oxobutanoate</name>
        <dbReference type="ChEBI" id="CHEBI:11851"/>
    </ligand>
</feature>
<comment type="cofactor">
    <cofactor evidence="9">
        <name>Mg(2+)</name>
        <dbReference type="ChEBI" id="CHEBI:18420"/>
    </cofactor>
    <text evidence="9">Binds 1 Mg(2+) ion per subunit.</text>
</comment>
<dbReference type="SUPFAM" id="SSF51621">
    <property type="entry name" value="Phosphoenolpyruvate/pyruvate domain"/>
    <property type="match status" value="1"/>
</dbReference>
<gene>
    <name evidence="10" type="ORF">A2462_00060</name>
</gene>
<feature type="binding site" evidence="9">
    <location>
        <position position="121"/>
    </location>
    <ligand>
        <name>Mg(2+)</name>
        <dbReference type="ChEBI" id="CHEBI:18420"/>
    </ligand>
</feature>
<evidence type="ECO:0000313" key="11">
    <source>
        <dbReference type="Proteomes" id="UP000177309"/>
    </source>
</evidence>
<evidence type="ECO:0000256" key="8">
    <source>
        <dbReference type="PIRSR" id="PIRSR000388-2"/>
    </source>
</evidence>
<evidence type="ECO:0000256" key="4">
    <source>
        <dbReference type="ARBA" id="ARBA00022655"/>
    </source>
</evidence>
<feature type="binding site" evidence="8">
    <location>
        <begin position="52"/>
        <end position="53"/>
    </location>
    <ligand>
        <name>3-methyl-2-oxobutanoate</name>
        <dbReference type="ChEBI" id="CHEBI:11851"/>
    </ligand>
</feature>
<evidence type="ECO:0000256" key="1">
    <source>
        <dbReference type="ARBA" id="ARBA00008676"/>
    </source>
</evidence>
<evidence type="ECO:0000256" key="2">
    <source>
        <dbReference type="ARBA" id="ARBA00011424"/>
    </source>
</evidence>
<protein>
    <recommendedName>
        <fullName evidence="3 6">3-methyl-2-oxobutanoate hydroxymethyltransferase</fullName>
        <ecNumber evidence="3 6">2.1.2.11</ecNumber>
    </recommendedName>
</protein>